<proteinExistence type="predicted"/>
<reference evidence="1" key="1">
    <citation type="submission" date="2021-10" db="EMBL/GenBank/DDBJ databases">
        <title>Tropical sea cucumber genome reveals ecological adaptation and Cuvierian tubules defense mechanism.</title>
        <authorList>
            <person name="Chen T."/>
        </authorList>
    </citation>
    <scope>NUCLEOTIDE SEQUENCE</scope>
    <source>
        <strain evidence="1">Nanhai2018</strain>
        <tissue evidence="1">Muscle</tissue>
    </source>
</reference>
<dbReference type="EMBL" id="JAIZAY010001552">
    <property type="protein sequence ID" value="KAJ8017539.1"/>
    <property type="molecule type" value="Genomic_DNA"/>
</dbReference>
<comment type="caution">
    <text evidence="1">The sequence shown here is derived from an EMBL/GenBank/DDBJ whole genome shotgun (WGS) entry which is preliminary data.</text>
</comment>
<gene>
    <name evidence="1" type="ORF">HOLleu_44983</name>
</gene>
<dbReference type="AlphaFoldDB" id="A0A9Q1BA59"/>
<name>A0A9Q1BA59_HOLLE</name>
<evidence type="ECO:0000313" key="1">
    <source>
        <dbReference type="EMBL" id="KAJ8017539.1"/>
    </source>
</evidence>
<dbReference type="Proteomes" id="UP001152320">
    <property type="component" value="Unassembled WGS sequence"/>
</dbReference>
<sequence>MDGESRIVDTERMQVYDVKQSCNVNLSKAFIKRTVELKSVLTTVVGERFVTDFWDDERCCGDLYHLDHW</sequence>
<protein>
    <submittedName>
        <fullName evidence="1">Uncharacterized protein</fullName>
    </submittedName>
</protein>
<accession>A0A9Q1BA59</accession>
<organism evidence="1 2">
    <name type="scientific">Holothuria leucospilota</name>
    <name type="common">Black long sea cucumber</name>
    <name type="synonym">Mertensiothuria leucospilota</name>
    <dbReference type="NCBI Taxonomy" id="206669"/>
    <lineage>
        <taxon>Eukaryota</taxon>
        <taxon>Metazoa</taxon>
        <taxon>Echinodermata</taxon>
        <taxon>Eleutherozoa</taxon>
        <taxon>Echinozoa</taxon>
        <taxon>Holothuroidea</taxon>
        <taxon>Aspidochirotacea</taxon>
        <taxon>Aspidochirotida</taxon>
        <taxon>Holothuriidae</taxon>
        <taxon>Holothuria</taxon>
    </lineage>
</organism>
<evidence type="ECO:0000313" key="2">
    <source>
        <dbReference type="Proteomes" id="UP001152320"/>
    </source>
</evidence>
<keyword evidence="2" id="KW-1185">Reference proteome</keyword>